<evidence type="ECO:0000313" key="4">
    <source>
        <dbReference type="EMBL" id="WUI83088.1"/>
    </source>
</evidence>
<organism evidence="4 5">
    <name type="scientific">Micromonospora zamorensis</name>
    <dbReference type="NCBI Taxonomy" id="709883"/>
    <lineage>
        <taxon>Bacteria</taxon>
        <taxon>Bacillati</taxon>
        <taxon>Actinomycetota</taxon>
        <taxon>Actinomycetes</taxon>
        <taxon>Micromonosporales</taxon>
        <taxon>Micromonosporaceae</taxon>
        <taxon>Micromonospora</taxon>
    </lineage>
</organism>
<keyword evidence="3" id="KW-0472">Membrane</keyword>
<dbReference type="PANTHER" id="PTHR31836">
    <property type="match status" value="1"/>
</dbReference>
<evidence type="ECO:0000313" key="5">
    <source>
        <dbReference type="Proteomes" id="UP001346877"/>
    </source>
</evidence>
<keyword evidence="3" id="KW-1133">Transmembrane helix</keyword>
<feature type="compositionally biased region" description="Pro residues" evidence="2">
    <location>
        <begin position="260"/>
        <end position="278"/>
    </location>
</feature>
<protein>
    <submittedName>
        <fullName evidence="4">Expansin EXLX1 family cellulose-binding protein</fullName>
    </submittedName>
</protein>
<dbReference type="PANTHER" id="PTHR31836:SF21">
    <property type="entry name" value="EXPANSIN-LIKE PROTEIN 7"/>
    <property type="match status" value="1"/>
</dbReference>
<dbReference type="SUPFAM" id="SSF50685">
    <property type="entry name" value="Barwin-like endoglucanases"/>
    <property type="match status" value="1"/>
</dbReference>
<dbReference type="InterPro" id="IPR036908">
    <property type="entry name" value="RlpA-like_sf"/>
</dbReference>
<dbReference type="InterPro" id="IPR051477">
    <property type="entry name" value="Expansin_CellWall"/>
</dbReference>
<reference evidence="4 5" key="1">
    <citation type="submission" date="2022-10" db="EMBL/GenBank/DDBJ databases">
        <title>The complete genomes of actinobacterial strains from the NBC collection.</title>
        <authorList>
            <person name="Joergensen T.S."/>
            <person name="Alvarez Arevalo M."/>
            <person name="Sterndorff E.B."/>
            <person name="Faurdal D."/>
            <person name="Vuksanovic O."/>
            <person name="Mourched A.-S."/>
            <person name="Charusanti P."/>
            <person name="Shaw S."/>
            <person name="Blin K."/>
            <person name="Weber T."/>
        </authorList>
    </citation>
    <scope>NUCLEOTIDE SEQUENCE [LARGE SCALE GENOMIC DNA]</scope>
    <source>
        <strain evidence="4 5">NBC_00396</strain>
    </source>
</reference>
<sequence>MTAPGSAPFNDTPVGTLRSRRRVRHWLAGAGVTALAAVLGITLAVRGGATPACAAPPTGNTVHKAKASFYDAGRSGGNCSFPGPPADRLYVALGSSAYSGSAACGSYLDVTGPKGTVRVMVMDQCGGCGTGKIDLSDEAYAKIADRAQGIEQVTYRAVVNPPLDGGLTFRMKGGASRYWFAVQVGNHGNPLRSVEAQGPGAGFRKAARQSDNFWTVEGGIGPGPYSIRVTDVYGRQATATAIRLVTKQVQRSTATLAAPTPTPTPSSSPSAPPSPSIAPSPSTSESVAPTATIEALAGAAPLNAPRC</sequence>
<keyword evidence="5" id="KW-1185">Reference proteome</keyword>
<gene>
    <name evidence="4" type="ORF">OG375_01510</name>
</gene>
<keyword evidence="1" id="KW-0732">Signal</keyword>
<name>A0ABZ1PG59_9ACTN</name>
<dbReference type="SUPFAM" id="SSF49590">
    <property type="entry name" value="PHL pollen allergen"/>
    <property type="match status" value="1"/>
</dbReference>
<dbReference type="Gene3D" id="2.60.40.760">
    <property type="entry name" value="Expansin, cellulose-binding-like domain"/>
    <property type="match status" value="1"/>
</dbReference>
<dbReference type="CDD" id="cd22272">
    <property type="entry name" value="DPBB_EXLX1-like"/>
    <property type="match status" value="1"/>
</dbReference>
<dbReference type="EMBL" id="CP107941">
    <property type="protein sequence ID" value="WUI83088.1"/>
    <property type="molecule type" value="Genomic_DNA"/>
</dbReference>
<dbReference type="Proteomes" id="UP001346877">
    <property type="component" value="Chromosome"/>
</dbReference>
<dbReference type="InterPro" id="IPR049818">
    <property type="entry name" value="Expansin_EXLX1-like"/>
</dbReference>
<feature type="transmembrane region" description="Helical" evidence="3">
    <location>
        <begin position="26"/>
        <end position="45"/>
    </location>
</feature>
<dbReference type="NCBIfam" id="NF041144">
    <property type="entry name" value="expansin_EXLX1"/>
    <property type="match status" value="1"/>
</dbReference>
<dbReference type="InterPro" id="IPR036749">
    <property type="entry name" value="Expansin_CBD_sf"/>
</dbReference>
<dbReference type="Gene3D" id="2.40.40.10">
    <property type="entry name" value="RlpA-like domain"/>
    <property type="match status" value="1"/>
</dbReference>
<keyword evidence="3" id="KW-0812">Transmembrane</keyword>
<evidence type="ECO:0000256" key="1">
    <source>
        <dbReference type="ARBA" id="ARBA00022729"/>
    </source>
</evidence>
<evidence type="ECO:0000256" key="2">
    <source>
        <dbReference type="SAM" id="MobiDB-lite"/>
    </source>
</evidence>
<accession>A0ABZ1PG59</accession>
<evidence type="ECO:0000256" key="3">
    <source>
        <dbReference type="SAM" id="Phobius"/>
    </source>
</evidence>
<proteinExistence type="predicted"/>
<dbReference type="RefSeq" id="WP_210794744.1">
    <property type="nucleotide sequence ID" value="NZ_CP107936.1"/>
</dbReference>
<feature type="region of interest" description="Disordered" evidence="2">
    <location>
        <begin position="252"/>
        <end position="307"/>
    </location>
</feature>